<evidence type="ECO:0000313" key="3">
    <source>
        <dbReference type="Proteomes" id="UP001500466"/>
    </source>
</evidence>
<accession>A0ABP9H514</accession>
<dbReference type="Pfam" id="PF00378">
    <property type="entry name" value="ECH_1"/>
    <property type="match status" value="1"/>
</dbReference>
<dbReference type="Gene3D" id="1.10.12.10">
    <property type="entry name" value="Lyase 2-enoyl-coa Hydratase, Chain A, domain 2"/>
    <property type="match status" value="1"/>
</dbReference>
<keyword evidence="3" id="KW-1185">Reference proteome</keyword>
<organism evidence="2 3">
    <name type="scientific">Yinghuangia aomiensis</name>
    <dbReference type="NCBI Taxonomy" id="676205"/>
    <lineage>
        <taxon>Bacteria</taxon>
        <taxon>Bacillati</taxon>
        <taxon>Actinomycetota</taxon>
        <taxon>Actinomycetes</taxon>
        <taxon>Kitasatosporales</taxon>
        <taxon>Streptomycetaceae</taxon>
        <taxon>Yinghuangia</taxon>
    </lineage>
</organism>
<dbReference type="CDD" id="cd06558">
    <property type="entry name" value="crotonase-like"/>
    <property type="match status" value="1"/>
</dbReference>
<evidence type="ECO:0000313" key="2">
    <source>
        <dbReference type="EMBL" id="GAA4961725.1"/>
    </source>
</evidence>
<dbReference type="EMBL" id="BAABHS010000008">
    <property type="protein sequence ID" value="GAA4961725.1"/>
    <property type="molecule type" value="Genomic_DNA"/>
</dbReference>
<dbReference type="SUPFAM" id="SSF52096">
    <property type="entry name" value="ClpP/crotonase"/>
    <property type="match status" value="1"/>
</dbReference>
<evidence type="ECO:0000256" key="1">
    <source>
        <dbReference type="ARBA" id="ARBA00005254"/>
    </source>
</evidence>
<dbReference type="InterPro" id="IPR001753">
    <property type="entry name" value="Enoyl-CoA_hydra/iso"/>
</dbReference>
<dbReference type="PANTHER" id="PTHR43459">
    <property type="entry name" value="ENOYL-COA HYDRATASE"/>
    <property type="match status" value="1"/>
</dbReference>
<comment type="similarity">
    <text evidence="1">Belongs to the enoyl-CoA hydratase/isomerase family.</text>
</comment>
<reference evidence="3" key="1">
    <citation type="journal article" date="2019" name="Int. J. Syst. Evol. Microbiol.">
        <title>The Global Catalogue of Microorganisms (GCM) 10K type strain sequencing project: providing services to taxonomists for standard genome sequencing and annotation.</title>
        <authorList>
            <consortium name="The Broad Institute Genomics Platform"/>
            <consortium name="The Broad Institute Genome Sequencing Center for Infectious Disease"/>
            <person name="Wu L."/>
            <person name="Ma J."/>
        </authorList>
    </citation>
    <scope>NUCLEOTIDE SEQUENCE [LARGE SCALE GENOMIC DNA]</scope>
    <source>
        <strain evidence="3">JCM 17986</strain>
    </source>
</reference>
<dbReference type="Proteomes" id="UP001500466">
    <property type="component" value="Unassembled WGS sequence"/>
</dbReference>
<gene>
    <name evidence="2" type="ORF">GCM10023205_26570</name>
</gene>
<dbReference type="Gene3D" id="3.90.226.10">
    <property type="entry name" value="2-enoyl-CoA Hydratase, Chain A, domain 1"/>
    <property type="match status" value="1"/>
</dbReference>
<dbReference type="RefSeq" id="WP_345675622.1">
    <property type="nucleotide sequence ID" value="NZ_BAABHS010000008.1"/>
</dbReference>
<comment type="caution">
    <text evidence="2">The sequence shown here is derived from an EMBL/GenBank/DDBJ whole genome shotgun (WGS) entry which is preliminary data.</text>
</comment>
<dbReference type="PANTHER" id="PTHR43459:SF1">
    <property type="entry name" value="EG:BACN32G11.4 PROTEIN"/>
    <property type="match status" value="1"/>
</dbReference>
<dbReference type="InterPro" id="IPR029045">
    <property type="entry name" value="ClpP/crotonase-like_dom_sf"/>
</dbReference>
<name>A0ABP9H514_9ACTN</name>
<proteinExistence type="inferred from homology"/>
<dbReference type="InterPro" id="IPR014748">
    <property type="entry name" value="Enoyl-CoA_hydra_C"/>
</dbReference>
<protein>
    <submittedName>
        <fullName evidence="2">Enoyl-CoA hydratase-related protein</fullName>
    </submittedName>
</protein>
<sequence length="275" mass="29676">MGTSVEEPPPVDASRDRVLRAERAGAVLRLRLNRPGSRNMIDEELLEALQNSLTGADRDPSVRCVVLAGSARDFCLGADLASSAAGAPATPLEYRQPLVPYQELFKTLWELETPVVSAVRGRVAGIGWMLALLADLVVAAEDGRWTHAFLRRGMAPHAGDPFFLPRVLPFHALNEIALLGDTVTSSDLYRWGAVNRLVPAESVETVADDLAARLAAGPTLSVGQARRLYRRSSVCDMATAFAEERAAIAMLSQTRDRVEGVASLLEGRRADFSGS</sequence>